<organism evidence="1 2">
    <name type="scientific">Sphaerisporangium krabiense</name>
    <dbReference type="NCBI Taxonomy" id="763782"/>
    <lineage>
        <taxon>Bacteria</taxon>
        <taxon>Bacillati</taxon>
        <taxon>Actinomycetota</taxon>
        <taxon>Actinomycetes</taxon>
        <taxon>Streptosporangiales</taxon>
        <taxon>Streptosporangiaceae</taxon>
        <taxon>Sphaerisporangium</taxon>
    </lineage>
</organism>
<keyword evidence="2" id="KW-1185">Reference proteome</keyword>
<evidence type="ECO:0000313" key="1">
    <source>
        <dbReference type="EMBL" id="MBB5628471.1"/>
    </source>
</evidence>
<dbReference type="AlphaFoldDB" id="A0A7W8Z6P6"/>
<gene>
    <name evidence="1" type="ORF">BJ981_004170</name>
</gene>
<evidence type="ECO:0008006" key="3">
    <source>
        <dbReference type="Google" id="ProtNLM"/>
    </source>
</evidence>
<dbReference type="Proteomes" id="UP000588112">
    <property type="component" value="Unassembled WGS sequence"/>
</dbReference>
<sequence length="50" mass="5872">MHRCFTEWTTARMRVKLYRLLLDELGARGELDWSRCAIDSVSVRAVTWAT</sequence>
<name>A0A7W8Z6P6_9ACTN</name>
<reference evidence="1 2" key="1">
    <citation type="submission" date="2020-08" db="EMBL/GenBank/DDBJ databases">
        <title>Sequencing the genomes of 1000 actinobacteria strains.</title>
        <authorList>
            <person name="Klenk H.-P."/>
        </authorList>
    </citation>
    <scope>NUCLEOTIDE SEQUENCE [LARGE SCALE GENOMIC DNA]</scope>
    <source>
        <strain evidence="1 2">DSM 45790</strain>
    </source>
</reference>
<protein>
    <recommendedName>
        <fullName evidence="3">Transposase</fullName>
    </recommendedName>
</protein>
<comment type="caution">
    <text evidence="1">The sequence shown here is derived from an EMBL/GenBank/DDBJ whole genome shotgun (WGS) entry which is preliminary data.</text>
</comment>
<evidence type="ECO:0000313" key="2">
    <source>
        <dbReference type="Proteomes" id="UP000588112"/>
    </source>
</evidence>
<accession>A0A7W8Z6P6</accession>
<proteinExistence type="predicted"/>
<dbReference type="EMBL" id="JACHBR010000001">
    <property type="protein sequence ID" value="MBB5628471.1"/>
    <property type="molecule type" value="Genomic_DNA"/>
</dbReference>